<evidence type="ECO:0000313" key="2">
    <source>
        <dbReference type="EMBL" id="KAF9529999.1"/>
    </source>
</evidence>
<name>A0A9P6JRQ4_9AGAR</name>
<evidence type="ECO:0000313" key="3">
    <source>
        <dbReference type="Proteomes" id="UP000807306"/>
    </source>
</evidence>
<gene>
    <name evidence="2" type="ORF">CPB83DRAFT_851410</name>
</gene>
<proteinExistence type="predicted"/>
<evidence type="ECO:0000256" key="1">
    <source>
        <dbReference type="SAM" id="MobiDB-lite"/>
    </source>
</evidence>
<comment type="caution">
    <text evidence="2">The sequence shown here is derived from an EMBL/GenBank/DDBJ whole genome shotgun (WGS) entry which is preliminary data.</text>
</comment>
<dbReference type="EMBL" id="MU157842">
    <property type="protein sequence ID" value="KAF9529999.1"/>
    <property type="molecule type" value="Genomic_DNA"/>
</dbReference>
<dbReference type="Proteomes" id="UP000807306">
    <property type="component" value="Unassembled WGS sequence"/>
</dbReference>
<protein>
    <submittedName>
        <fullName evidence="2">Uncharacterized protein</fullName>
    </submittedName>
</protein>
<accession>A0A9P6JRQ4</accession>
<keyword evidence="3" id="KW-1185">Reference proteome</keyword>
<organism evidence="2 3">
    <name type="scientific">Crepidotus variabilis</name>
    <dbReference type="NCBI Taxonomy" id="179855"/>
    <lineage>
        <taxon>Eukaryota</taxon>
        <taxon>Fungi</taxon>
        <taxon>Dikarya</taxon>
        <taxon>Basidiomycota</taxon>
        <taxon>Agaricomycotina</taxon>
        <taxon>Agaricomycetes</taxon>
        <taxon>Agaricomycetidae</taxon>
        <taxon>Agaricales</taxon>
        <taxon>Agaricineae</taxon>
        <taxon>Crepidotaceae</taxon>
        <taxon>Crepidotus</taxon>
    </lineage>
</organism>
<dbReference type="AlphaFoldDB" id="A0A9P6JRQ4"/>
<sequence length="158" mass="17647">MISQGHSQDKRVQSPAKKASLNFRPNCHRLFSPIFMFTTATSTAITSTTTMSTVMKRPRIAVLDLCNPVSCPHRTPPRSANPRLCLTTAGLCHQEDRAPYENFDEWISWLYDTQTETHQQPHRLPPNSSEPLAAPLQPVETNQKSSLARGGRLILGLP</sequence>
<feature type="region of interest" description="Disordered" evidence="1">
    <location>
        <begin position="117"/>
        <end position="158"/>
    </location>
</feature>
<reference evidence="2" key="1">
    <citation type="submission" date="2020-11" db="EMBL/GenBank/DDBJ databases">
        <authorList>
            <consortium name="DOE Joint Genome Institute"/>
            <person name="Ahrendt S."/>
            <person name="Riley R."/>
            <person name="Andreopoulos W."/>
            <person name="Labutti K."/>
            <person name="Pangilinan J."/>
            <person name="Ruiz-Duenas F.J."/>
            <person name="Barrasa J.M."/>
            <person name="Sanchez-Garcia M."/>
            <person name="Camarero S."/>
            <person name="Miyauchi S."/>
            <person name="Serrano A."/>
            <person name="Linde D."/>
            <person name="Babiker R."/>
            <person name="Drula E."/>
            <person name="Ayuso-Fernandez I."/>
            <person name="Pacheco R."/>
            <person name="Padilla G."/>
            <person name="Ferreira P."/>
            <person name="Barriuso J."/>
            <person name="Kellner H."/>
            <person name="Castanera R."/>
            <person name="Alfaro M."/>
            <person name="Ramirez L."/>
            <person name="Pisabarro A.G."/>
            <person name="Kuo A."/>
            <person name="Tritt A."/>
            <person name="Lipzen A."/>
            <person name="He G."/>
            <person name="Yan M."/>
            <person name="Ng V."/>
            <person name="Cullen D."/>
            <person name="Martin F."/>
            <person name="Rosso M.-N."/>
            <person name="Henrissat B."/>
            <person name="Hibbett D."/>
            <person name="Martinez A.T."/>
            <person name="Grigoriev I.V."/>
        </authorList>
    </citation>
    <scope>NUCLEOTIDE SEQUENCE</scope>
    <source>
        <strain evidence="2">CBS 506.95</strain>
    </source>
</reference>